<reference evidence="7 8" key="1">
    <citation type="submission" date="2019-03" db="EMBL/GenBank/DDBJ databases">
        <authorList>
            <person name="Gaulin E."/>
            <person name="Dumas B."/>
        </authorList>
    </citation>
    <scope>NUCLEOTIDE SEQUENCE [LARGE SCALE GENOMIC DNA]</scope>
    <source>
        <strain evidence="7">CBS 568.67</strain>
    </source>
</reference>
<feature type="transmembrane region" description="Helical" evidence="5">
    <location>
        <begin position="1382"/>
        <end position="1404"/>
    </location>
</feature>
<proteinExistence type="predicted"/>
<feature type="repeat" description="ANK" evidence="3">
    <location>
        <begin position="125"/>
        <end position="157"/>
    </location>
</feature>
<dbReference type="EMBL" id="VJMH01007216">
    <property type="protein sequence ID" value="KAF0685181.1"/>
    <property type="molecule type" value="Genomic_DNA"/>
</dbReference>
<dbReference type="PROSITE" id="PS50088">
    <property type="entry name" value="ANK_REPEAT"/>
    <property type="match status" value="6"/>
</dbReference>
<evidence type="ECO:0000313" key="6">
    <source>
        <dbReference type="EMBL" id="KAF0685181.1"/>
    </source>
</evidence>
<feature type="repeat" description="ANK" evidence="3">
    <location>
        <begin position="191"/>
        <end position="223"/>
    </location>
</feature>
<keyword evidence="2 3" id="KW-0040">ANK repeat</keyword>
<dbReference type="EMBL" id="CAADRA010007242">
    <property type="protein sequence ID" value="VFT99533.1"/>
    <property type="molecule type" value="Genomic_DNA"/>
</dbReference>
<keyword evidence="5" id="KW-0472">Membrane</keyword>
<dbReference type="Proteomes" id="UP000332933">
    <property type="component" value="Unassembled WGS sequence"/>
</dbReference>
<evidence type="ECO:0000256" key="1">
    <source>
        <dbReference type="ARBA" id="ARBA00022737"/>
    </source>
</evidence>
<feature type="transmembrane region" description="Helical" evidence="5">
    <location>
        <begin position="1515"/>
        <end position="1532"/>
    </location>
</feature>
<dbReference type="PROSITE" id="PS50297">
    <property type="entry name" value="ANK_REP_REGION"/>
    <property type="match status" value="5"/>
</dbReference>
<evidence type="ECO:0000256" key="2">
    <source>
        <dbReference type="ARBA" id="ARBA00023043"/>
    </source>
</evidence>
<feature type="repeat" description="ANK" evidence="3">
    <location>
        <begin position="1171"/>
        <end position="1203"/>
    </location>
</feature>
<protein>
    <submittedName>
        <fullName evidence="7">Aste57867_22883 protein</fullName>
    </submittedName>
</protein>
<dbReference type="SUPFAM" id="SSF48403">
    <property type="entry name" value="Ankyrin repeat"/>
    <property type="match status" value="2"/>
</dbReference>
<evidence type="ECO:0000256" key="3">
    <source>
        <dbReference type="PROSITE-ProRule" id="PRU00023"/>
    </source>
</evidence>
<gene>
    <name evidence="7" type="primary">Aste57867_22883</name>
    <name evidence="6" type="ORF">As57867_022812</name>
    <name evidence="7" type="ORF">ASTE57867_22883</name>
</gene>
<feature type="transmembrane region" description="Helical" evidence="5">
    <location>
        <begin position="1538"/>
        <end position="1561"/>
    </location>
</feature>
<dbReference type="Gene3D" id="1.25.40.20">
    <property type="entry name" value="Ankyrin repeat-containing domain"/>
    <property type="match status" value="4"/>
</dbReference>
<dbReference type="SMART" id="SM00248">
    <property type="entry name" value="ANK"/>
    <property type="match status" value="12"/>
</dbReference>
<feature type="repeat" description="ANK" evidence="3">
    <location>
        <begin position="1135"/>
        <end position="1170"/>
    </location>
</feature>
<keyword evidence="8" id="KW-1185">Reference proteome</keyword>
<keyword evidence="5" id="KW-0812">Transmembrane</keyword>
<name>A0A485LL61_9STRA</name>
<feature type="transmembrane region" description="Helical" evidence="5">
    <location>
        <begin position="1446"/>
        <end position="1468"/>
    </location>
</feature>
<dbReference type="PANTHER" id="PTHR24198:SF165">
    <property type="entry name" value="ANKYRIN REPEAT-CONTAINING PROTEIN-RELATED"/>
    <property type="match status" value="1"/>
</dbReference>
<dbReference type="Pfam" id="PF13637">
    <property type="entry name" value="Ank_4"/>
    <property type="match status" value="1"/>
</dbReference>
<feature type="transmembrane region" description="Helical" evidence="5">
    <location>
        <begin position="1474"/>
        <end position="1494"/>
    </location>
</feature>
<feature type="repeat" description="ANK" evidence="3">
    <location>
        <begin position="1014"/>
        <end position="1046"/>
    </location>
</feature>
<feature type="transmembrane region" description="Helical" evidence="5">
    <location>
        <begin position="1645"/>
        <end position="1670"/>
    </location>
</feature>
<accession>A0A485LL61</accession>
<evidence type="ECO:0000256" key="5">
    <source>
        <dbReference type="SAM" id="Phobius"/>
    </source>
</evidence>
<dbReference type="InterPro" id="IPR036770">
    <property type="entry name" value="Ankyrin_rpt-contain_sf"/>
</dbReference>
<evidence type="ECO:0000313" key="8">
    <source>
        <dbReference type="Proteomes" id="UP000332933"/>
    </source>
</evidence>
<sequence>MAATRRTEEVTPMAELFEEKNYDAIKERLESGRVSDDDLKHTTGGHSILSLACIYGMDDIASLILERTNYACIADVSVFQFAMAHQSQFARAPVFFAVADNNHHLLRLLIAKLGKKIDWSYVDENGNHCLHIAVRDGNIDIIETLLHAGCPPNKTNSNGDTPLHIAAKTCNPAAVTLLTQAGADISRENEEGQTPLHVAVLQSDKVIVNALMMADADIDVKDKVVNFFTVSSNNTLRSYSQAGQYIIQAARSVEIKDMLDTERNFRVHYPVHCMVRNGDGNRLREWLREMTTKGPGVPHAWKGQYRQDNEWHDMDLKFKLLRDAVANTYVIVGDYEDRDGIFEVSGSWVQDRICVAKTYEDGYVAEYEGRVVGNEWRGVWKASGLTDAMRFTIPLHPCAGCGGVAVPNERDLCFNCNVQTYHKWTGTLTKGREVIDMTVRVVAERDEARKMYRLVGLGGKGDDTFTVNGTWMNDRIQWTQVQVGNGSAVEFVGHFNRVTDKWTGEWTTEGDEGDFEIQVPSFICSKCGKCPVANLNEKGFECRQDEPCNWKGQIRSKNVWRQSRLHVTVVRPTHATSKSYRLVGNGSDSNESFAVCGSWTDRRITLTKVYPTYSIEFDGEIDLATKEWTGRYRQKDVEDEFRFQIPMASCPLCASDVPNINELCLYCKITPPKRLQKATNTPQIWRGLRRSKFSWRDSEFKVQVVKDSATRAYHLAGEDKDSKGFFGLRGVWKERVIRMTWIYAAVNVELEGKIERGEWSGSALANGKKYQFRYNVPTWPCSLCGKFVPTENDLCFNCDGSTPETPQQLEFVLDEKTTKFIRKLIQVRENIAATINTKDQDGRSVTMHAAKLGHLSSLLQLIPFCNQHDLASVDNNGHTALEYALTNKLVCVANREGRSNDDFVACIDILSRRGAMIVKPSLIPDRFEENKKCSGDCQRMATQEKGPAVLAKEKKWLELRMLLKRTLPDEIINQQDKDTDATALHVVCAEGKADLLILLLQQPHIKLDIFNNKTWKYPLYEAAKNDRIECVNLLLQAGAAPNLLEAYEDEEYQLTLLDDTLQTKQLILDKIRLSENADLAQYFTANVSSEKYAAELHAAFQTPLHAAIMLDQKREVLETLLLQDITLDVDAKDKNGNSPLMLASRHENSRSLENIQFLLERGAEIDAVNKKHETALVIACNAGCVGIVKLLLEKYADIDVVDENGVPWFGGGDESTKINKNMVNGQGTILNLLVSEAQDRANSLAYRDKLSKRLLTMDVHEVLETDIFKKAINCNPHVAQTFLHECVDINRQDIHFSKLDIVYGKSASSSVLNYILHSGLSDPEMIFEVKQKCLEHIVMRRVLQIKWELFGQRKYIEQLLMNILLLVTVTISSIVFDEKFTIRSIPLILGVTSVVFTIVSIVLLQGLRPKLLWRLARYLHDGGIQEEPFIQIPSLPEKKRIVKVRLIQFTILVTAVVVFGVLIVMAAFKLEQYFTFMNNIVLWFTSAFFVATEVQEARAGVAKYFSSATNRAQMSMYLLIFFIFVPMKLQIFEIPEAIQIGIGGCITITLWILSVQFLEVIPSASYLLPMMSNLFNDVRNFFIFFAVFQLGLTITFYQLFWKKEGRDPAFSSFSQSFITTYFVTFGQLPLDSLDSFNEDGDYNDFLSSCAVLVMMFQAAVVVIVLLNVLLAMMNKTVDGGFERAKTEALASYAQCIYRLEESMNINEGETKKLIYFVVPNDSTAGRLNPIFEERILKSDVILSDDQEVSIEEYLETKRAWSSLLDILKGAAIQHLDALTEGLKHVQHFTTLDVGRAFSKEIQLINTTRKQVKKFIQKALRHRGQDPSTALSNLQTVLNREFTKLETNIRRTWKPSKPDELHSNCVILYQLSFHCNLEDQLEPLFKNIRAWFDQEIENADADSIQDPKLKMLLKRFERPAALQIQNDNEISGEGVSKLMVHVESVLSQNSKMNEQNEILSEQNKKLVSQVEEMAQKIDMLMQHLMQSH</sequence>
<feature type="coiled-coil region" evidence="4">
    <location>
        <begin position="1941"/>
        <end position="1975"/>
    </location>
</feature>
<evidence type="ECO:0000313" key="7">
    <source>
        <dbReference type="EMBL" id="VFT99533.1"/>
    </source>
</evidence>
<dbReference type="InterPro" id="IPR002110">
    <property type="entry name" value="Ankyrin_rpt"/>
</dbReference>
<keyword evidence="5" id="KW-1133">Transmembrane helix</keyword>
<evidence type="ECO:0000256" key="4">
    <source>
        <dbReference type="SAM" id="Coils"/>
    </source>
</evidence>
<dbReference type="PANTHER" id="PTHR24198">
    <property type="entry name" value="ANKYRIN REPEAT AND PROTEIN KINASE DOMAIN-CONTAINING PROTEIN"/>
    <property type="match status" value="1"/>
</dbReference>
<keyword evidence="1" id="KW-0677">Repeat</keyword>
<dbReference type="Pfam" id="PF12796">
    <property type="entry name" value="Ank_2"/>
    <property type="match status" value="3"/>
</dbReference>
<dbReference type="GO" id="GO:0005737">
    <property type="term" value="C:cytoplasm"/>
    <property type="evidence" value="ECO:0007669"/>
    <property type="project" value="TreeGrafter"/>
</dbReference>
<feature type="transmembrane region" description="Helical" evidence="5">
    <location>
        <begin position="1581"/>
        <end position="1600"/>
    </location>
</feature>
<reference evidence="6" key="2">
    <citation type="submission" date="2019-06" db="EMBL/GenBank/DDBJ databases">
        <title>Genomics analysis of Aphanomyces spp. identifies a new class of oomycete effector associated with host adaptation.</title>
        <authorList>
            <person name="Gaulin E."/>
        </authorList>
    </citation>
    <scope>NUCLEOTIDE SEQUENCE</scope>
    <source>
        <strain evidence="6">CBS 578.67</strain>
    </source>
</reference>
<feature type="repeat" description="ANK" evidence="3">
    <location>
        <begin position="158"/>
        <end position="190"/>
    </location>
</feature>
<dbReference type="OrthoDB" id="5402602at2759"/>
<organism evidence="7 8">
    <name type="scientific">Aphanomyces stellatus</name>
    <dbReference type="NCBI Taxonomy" id="120398"/>
    <lineage>
        <taxon>Eukaryota</taxon>
        <taxon>Sar</taxon>
        <taxon>Stramenopiles</taxon>
        <taxon>Oomycota</taxon>
        <taxon>Saprolegniomycetes</taxon>
        <taxon>Saprolegniales</taxon>
        <taxon>Verrucalvaceae</taxon>
        <taxon>Aphanomyces</taxon>
    </lineage>
</organism>
<keyword evidence="4" id="KW-0175">Coiled coil</keyword>